<dbReference type="EMBL" id="JAAAMV010000006">
    <property type="protein sequence ID" value="NBD24380.1"/>
    <property type="molecule type" value="Genomic_DNA"/>
</dbReference>
<reference evidence="2 3" key="1">
    <citation type="submission" date="2020-01" db="EMBL/GenBank/DDBJ databases">
        <title>Paenibacillus soybeanensis sp. nov. isolated from the nodules of soybean (Glycine max(L.) Merr).</title>
        <authorList>
            <person name="Wang H."/>
        </authorList>
    </citation>
    <scope>NUCLEOTIDE SEQUENCE [LARGE SCALE GENOMIC DNA]</scope>
    <source>
        <strain evidence="2 3">T1</strain>
    </source>
</reference>
<feature type="domain" description="DinB-like" evidence="1">
    <location>
        <begin position="11"/>
        <end position="154"/>
    </location>
</feature>
<protein>
    <submittedName>
        <fullName evidence="2">DinB family protein</fullName>
    </submittedName>
</protein>
<sequence length="167" mass="19227">MYDFIETFRSDLETYSPDRLKRIAKPGSWSLGQLMDHIVAVADEYLGHVATCARTTEPQTSGKTEAGEDVFRRRAFPPIRIALPDTPEFTPSNDRSKEELLAELDRIEREMAAWEPRLDAIDPEMKVRHGGFGWLNAREWFDMIGFHTRHHFRQKAELEAWTAPPGA</sequence>
<dbReference type="SUPFAM" id="SSF109854">
    <property type="entry name" value="DinB/YfiT-like putative metalloenzymes"/>
    <property type="match status" value="1"/>
</dbReference>
<keyword evidence="3" id="KW-1185">Reference proteome</keyword>
<comment type="caution">
    <text evidence="2">The sequence shown here is derived from an EMBL/GenBank/DDBJ whole genome shotgun (WGS) entry which is preliminary data.</text>
</comment>
<dbReference type="Gene3D" id="1.20.120.450">
    <property type="entry name" value="dinb family like domain"/>
    <property type="match status" value="1"/>
</dbReference>
<accession>A0ABW9XP26</accession>
<dbReference type="RefSeq" id="WP_161743180.1">
    <property type="nucleotide sequence ID" value="NZ_JAAAMV010000006.1"/>
</dbReference>
<evidence type="ECO:0000313" key="2">
    <source>
        <dbReference type="EMBL" id="NBD24380.1"/>
    </source>
</evidence>
<dbReference type="Pfam" id="PF12867">
    <property type="entry name" value="DinB_2"/>
    <property type="match status" value="1"/>
</dbReference>
<dbReference type="Proteomes" id="UP000665561">
    <property type="component" value="Unassembled WGS sequence"/>
</dbReference>
<dbReference type="InterPro" id="IPR034660">
    <property type="entry name" value="DinB/YfiT-like"/>
</dbReference>
<proteinExistence type="predicted"/>
<organism evidence="2 3">
    <name type="scientific">Paenibacillus glycinis</name>
    <dbReference type="NCBI Taxonomy" id="2697035"/>
    <lineage>
        <taxon>Bacteria</taxon>
        <taxon>Bacillati</taxon>
        <taxon>Bacillota</taxon>
        <taxon>Bacilli</taxon>
        <taxon>Bacillales</taxon>
        <taxon>Paenibacillaceae</taxon>
        <taxon>Paenibacillus</taxon>
    </lineage>
</organism>
<name>A0ABW9XP26_9BACL</name>
<evidence type="ECO:0000259" key="1">
    <source>
        <dbReference type="Pfam" id="PF12867"/>
    </source>
</evidence>
<evidence type="ECO:0000313" key="3">
    <source>
        <dbReference type="Proteomes" id="UP000665561"/>
    </source>
</evidence>
<gene>
    <name evidence="2" type="ORF">GT019_10915</name>
</gene>
<dbReference type="InterPro" id="IPR024775">
    <property type="entry name" value="DinB-like"/>
</dbReference>